<keyword evidence="3" id="KW-1185">Reference proteome</keyword>
<evidence type="ECO:0000313" key="3">
    <source>
        <dbReference type="Proteomes" id="UP000828390"/>
    </source>
</evidence>
<sequence>MKIVRFRVVCESKERQLCVEIDGNDEENQSIYVVGHARGQPGTRFHERNSRTRGQERRENIGAMNFIGDEKQRGRAQSDDDQQSAGGETDHTVQSTNASSAVHPSAAEVYTCRKRVYIALHMSVGLSVCRSVGLSVGRSTRWFPDDNLRTLGARIMKLHRYIDHESQMTPIDFEVSRSKVKVTSLRKNDFVNVILTFLAAYF</sequence>
<feature type="compositionally biased region" description="Basic and acidic residues" evidence="1">
    <location>
        <begin position="44"/>
        <end position="60"/>
    </location>
</feature>
<evidence type="ECO:0000256" key="1">
    <source>
        <dbReference type="SAM" id="MobiDB-lite"/>
    </source>
</evidence>
<comment type="caution">
    <text evidence="2">The sequence shown here is derived from an EMBL/GenBank/DDBJ whole genome shotgun (WGS) entry which is preliminary data.</text>
</comment>
<gene>
    <name evidence="2" type="ORF">DPMN_167165</name>
</gene>
<dbReference type="EMBL" id="JAIWYP010000008">
    <property type="protein sequence ID" value="KAH3788998.1"/>
    <property type="molecule type" value="Genomic_DNA"/>
</dbReference>
<feature type="compositionally biased region" description="Basic and acidic residues" evidence="1">
    <location>
        <begin position="68"/>
        <end position="78"/>
    </location>
</feature>
<dbReference type="AlphaFoldDB" id="A0A9D4F0W5"/>
<organism evidence="2 3">
    <name type="scientific">Dreissena polymorpha</name>
    <name type="common">Zebra mussel</name>
    <name type="synonym">Mytilus polymorpha</name>
    <dbReference type="NCBI Taxonomy" id="45954"/>
    <lineage>
        <taxon>Eukaryota</taxon>
        <taxon>Metazoa</taxon>
        <taxon>Spiralia</taxon>
        <taxon>Lophotrochozoa</taxon>
        <taxon>Mollusca</taxon>
        <taxon>Bivalvia</taxon>
        <taxon>Autobranchia</taxon>
        <taxon>Heteroconchia</taxon>
        <taxon>Euheterodonta</taxon>
        <taxon>Imparidentia</taxon>
        <taxon>Neoheterodontei</taxon>
        <taxon>Myida</taxon>
        <taxon>Dreissenoidea</taxon>
        <taxon>Dreissenidae</taxon>
        <taxon>Dreissena</taxon>
    </lineage>
</organism>
<evidence type="ECO:0000313" key="2">
    <source>
        <dbReference type="EMBL" id="KAH3788998.1"/>
    </source>
</evidence>
<reference evidence="2" key="2">
    <citation type="submission" date="2020-11" db="EMBL/GenBank/DDBJ databases">
        <authorList>
            <person name="McCartney M.A."/>
            <person name="Auch B."/>
            <person name="Kono T."/>
            <person name="Mallez S."/>
            <person name="Becker A."/>
            <person name="Gohl D.M."/>
            <person name="Silverstein K.A.T."/>
            <person name="Koren S."/>
            <person name="Bechman K.B."/>
            <person name="Herman A."/>
            <person name="Abrahante J.E."/>
            <person name="Garbe J."/>
        </authorList>
    </citation>
    <scope>NUCLEOTIDE SEQUENCE</scope>
    <source>
        <strain evidence="2">Duluth1</strain>
        <tissue evidence="2">Whole animal</tissue>
    </source>
</reference>
<reference evidence="2" key="1">
    <citation type="journal article" date="2019" name="bioRxiv">
        <title>The Genome of the Zebra Mussel, Dreissena polymorpha: A Resource for Invasive Species Research.</title>
        <authorList>
            <person name="McCartney M.A."/>
            <person name="Auch B."/>
            <person name="Kono T."/>
            <person name="Mallez S."/>
            <person name="Zhang Y."/>
            <person name="Obille A."/>
            <person name="Becker A."/>
            <person name="Abrahante J.E."/>
            <person name="Garbe J."/>
            <person name="Badalamenti J.P."/>
            <person name="Herman A."/>
            <person name="Mangelson H."/>
            <person name="Liachko I."/>
            <person name="Sullivan S."/>
            <person name="Sone E.D."/>
            <person name="Koren S."/>
            <person name="Silverstein K.A.T."/>
            <person name="Beckman K.B."/>
            <person name="Gohl D.M."/>
        </authorList>
    </citation>
    <scope>NUCLEOTIDE SEQUENCE</scope>
    <source>
        <strain evidence="2">Duluth1</strain>
        <tissue evidence="2">Whole animal</tissue>
    </source>
</reference>
<dbReference type="Proteomes" id="UP000828390">
    <property type="component" value="Unassembled WGS sequence"/>
</dbReference>
<accession>A0A9D4F0W5</accession>
<name>A0A9D4F0W5_DREPO</name>
<feature type="region of interest" description="Disordered" evidence="1">
    <location>
        <begin position="38"/>
        <end position="100"/>
    </location>
</feature>
<proteinExistence type="predicted"/>
<protein>
    <submittedName>
        <fullName evidence="2">Uncharacterized protein</fullName>
    </submittedName>
</protein>